<dbReference type="KEGG" id="sgbi:P3F81_07140"/>
<dbReference type="InterPro" id="IPR006083">
    <property type="entry name" value="PRK/URK"/>
</dbReference>
<feature type="domain" description="Phosphoribulokinase/uridine kinase" evidence="1">
    <location>
        <begin position="291"/>
        <end position="489"/>
    </location>
</feature>
<dbReference type="PANTHER" id="PTHR10285">
    <property type="entry name" value="URIDINE KINASE"/>
    <property type="match status" value="1"/>
</dbReference>
<dbReference type="CDD" id="cd02028">
    <property type="entry name" value="UMPK_like"/>
    <property type="match status" value="1"/>
</dbReference>
<protein>
    <submittedName>
        <fullName evidence="2">Nucleoside kinase</fullName>
    </submittedName>
</protein>
<dbReference type="Proteomes" id="UP001243623">
    <property type="component" value="Chromosome"/>
</dbReference>
<dbReference type="InterPro" id="IPR018163">
    <property type="entry name" value="Thr/Ala-tRNA-synth_IIc_edit"/>
</dbReference>
<name>A0A9Y2AGU9_9FIRM</name>
<dbReference type="Pfam" id="PF00485">
    <property type="entry name" value="PRK"/>
    <property type="match status" value="1"/>
</dbReference>
<reference evidence="2" key="1">
    <citation type="submission" date="2023-03" db="EMBL/GenBank/DDBJ databases">
        <title>Selenobaculum gbiensis gen. nov. sp. nov., a new bacterium isolated from the gut microbiota of IBD patient.</title>
        <authorList>
            <person name="Yeo S."/>
            <person name="Park H."/>
            <person name="Huh C.S."/>
        </authorList>
    </citation>
    <scope>NUCLEOTIDE SEQUENCE</scope>
    <source>
        <strain evidence="2">ICN-92133</strain>
    </source>
</reference>
<dbReference type="InterPro" id="IPR027417">
    <property type="entry name" value="P-loop_NTPase"/>
</dbReference>
<dbReference type="PRINTS" id="PR00988">
    <property type="entry name" value="URIDINKINASE"/>
</dbReference>
<accession>A0A9Y2AGU9</accession>
<sequence>MNIKVITKVKNRDIEKIYRRGISLKEIRDDFNNSHSNLIVAAKVNNLIKDLQACLYDDCSIEFIELNTEFGLKVYQRSITFLLIVAIYELYRNVKVTVEHSISKGLFCEVYLGRNLTSIDIKEIEAKMSEIVLEKRPILKKTLPKAEALELFKKSGQAEKVSLIEDLKRELVSVYYCGNTYDYLYGPMLSNTAELSLFALNQYRSGLIIRIPEITNVKIVPEFSPQEKLADIFNEAEKWAKILQCDYVEKLNAYTRKDEIYDIVRISEALHEKKIAQIADFIVSHTSQARIILIAGPSSSGKTTFAQRLRVQLRVNGVVPITISLDDYFHNRIHTPKNEKGEYDFESLEALDTDLFNQHLVELLNGKSVEIPYYNFVTGQREYKGNIIQIEPNQPVLIEGIHGLNERLTSKIPRNKKLKIYISALTQLAIDGHNRIPTTDARLIRRIVRDHKFRGSSAVKTLKQWPSVRNGEEKNIFPFQEEADIMFNSALIYELGVLKKHAEPLLREVKQTEAEYAESSRLLDFLEYFVSIENDDEIPVNSILKEFIGKSCF</sequence>
<dbReference type="AlphaFoldDB" id="A0A9Y2AGU9"/>
<evidence type="ECO:0000259" key="1">
    <source>
        <dbReference type="Pfam" id="PF00485"/>
    </source>
</evidence>
<keyword evidence="2" id="KW-0418">Kinase</keyword>
<keyword evidence="3" id="KW-1185">Reference proteome</keyword>
<gene>
    <name evidence="2" type="ORF">P3F81_07140</name>
</gene>
<dbReference type="EMBL" id="CP120678">
    <property type="protein sequence ID" value="WIW69698.1"/>
    <property type="molecule type" value="Genomic_DNA"/>
</dbReference>
<dbReference type="GO" id="GO:0005524">
    <property type="term" value="F:ATP binding"/>
    <property type="evidence" value="ECO:0007669"/>
    <property type="project" value="InterPro"/>
</dbReference>
<dbReference type="RefSeq" id="WP_147669146.1">
    <property type="nucleotide sequence ID" value="NZ_CP120678.1"/>
</dbReference>
<dbReference type="SUPFAM" id="SSF52540">
    <property type="entry name" value="P-loop containing nucleoside triphosphate hydrolases"/>
    <property type="match status" value="1"/>
</dbReference>
<organism evidence="2 3">
    <name type="scientific">Selenobaculum gibii</name>
    <dbReference type="NCBI Taxonomy" id="3054208"/>
    <lineage>
        <taxon>Bacteria</taxon>
        <taxon>Bacillati</taxon>
        <taxon>Bacillota</taxon>
        <taxon>Negativicutes</taxon>
        <taxon>Selenomonadales</taxon>
        <taxon>Selenomonadaceae</taxon>
        <taxon>Selenobaculum</taxon>
    </lineage>
</organism>
<evidence type="ECO:0000313" key="2">
    <source>
        <dbReference type="EMBL" id="WIW69698.1"/>
    </source>
</evidence>
<dbReference type="Gene3D" id="3.40.50.300">
    <property type="entry name" value="P-loop containing nucleotide triphosphate hydrolases"/>
    <property type="match status" value="1"/>
</dbReference>
<dbReference type="Gene3D" id="3.30.980.10">
    <property type="entry name" value="Threonyl-trna Synthetase, Chain A, domain 2"/>
    <property type="match status" value="1"/>
</dbReference>
<evidence type="ECO:0000313" key="3">
    <source>
        <dbReference type="Proteomes" id="UP001243623"/>
    </source>
</evidence>
<proteinExistence type="predicted"/>
<dbReference type="GO" id="GO:0016301">
    <property type="term" value="F:kinase activity"/>
    <property type="evidence" value="ECO:0007669"/>
    <property type="project" value="UniProtKB-KW"/>
</dbReference>
<keyword evidence="2" id="KW-0808">Transferase</keyword>
<dbReference type="SUPFAM" id="SSF55186">
    <property type="entry name" value="ThrRS/AlaRS common domain"/>
    <property type="match status" value="1"/>
</dbReference>